<feature type="chain" id="PRO_5003783585" evidence="1">
    <location>
        <begin position="20"/>
        <end position="86"/>
    </location>
</feature>
<name>J5JDY7_BEAB2</name>
<dbReference type="GeneID" id="19892134"/>
<protein>
    <submittedName>
        <fullName evidence="2">Uncharacterized protein</fullName>
    </submittedName>
</protein>
<dbReference type="HOGENOM" id="CLU_2497548_0_0_1"/>
<dbReference type="AlphaFoldDB" id="J5JDY7"/>
<dbReference type="EMBL" id="JH725194">
    <property type="protein sequence ID" value="EJP61966.1"/>
    <property type="molecule type" value="Genomic_DNA"/>
</dbReference>
<sequence length="86" mass="9402">MAVVIKFVLCALLASGALGLPGEYLGDRPRSRHKLDLELLGRDRPKNKLDPEHLRKASLKYKLGLGYLESEPSALAVFALTKTEAA</sequence>
<evidence type="ECO:0000313" key="2">
    <source>
        <dbReference type="EMBL" id="EJP61966.1"/>
    </source>
</evidence>
<organism evidence="2 3">
    <name type="scientific">Beauveria bassiana (strain ARSEF 2860)</name>
    <name type="common">White muscardine disease fungus</name>
    <name type="synonym">Tritirachium shiotae</name>
    <dbReference type="NCBI Taxonomy" id="655819"/>
    <lineage>
        <taxon>Eukaryota</taxon>
        <taxon>Fungi</taxon>
        <taxon>Dikarya</taxon>
        <taxon>Ascomycota</taxon>
        <taxon>Pezizomycotina</taxon>
        <taxon>Sordariomycetes</taxon>
        <taxon>Hypocreomycetidae</taxon>
        <taxon>Hypocreales</taxon>
        <taxon>Cordycipitaceae</taxon>
        <taxon>Beauveria</taxon>
    </lineage>
</organism>
<evidence type="ECO:0000313" key="3">
    <source>
        <dbReference type="Proteomes" id="UP000002762"/>
    </source>
</evidence>
<evidence type="ECO:0000256" key="1">
    <source>
        <dbReference type="SAM" id="SignalP"/>
    </source>
</evidence>
<dbReference type="RefSeq" id="XP_008602441.1">
    <property type="nucleotide sequence ID" value="XM_008604219.1"/>
</dbReference>
<reference evidence="2 3" key="1">
    <citation type="journal article" date="2012" name="Sci. Rep.">
        <title>Genomic perspectives on the evolution of fungal entomopathogenicity in Beauveria bassiana.</title>
        <authorList>
            <person name="Xiao G."/>
            <person name="Ying S.H."/>
            <person name="Zheng P."/>
            <person name="Wang Z.L."/>
            <person name="Zhang S."/>
            <person name="Xie X.Q."/>
            <person name="Shang Y."/>
            <person name="St Leger R.J."/>
            <person name="Zhao G.P."/>
            <person name="Wang C."/>
            <person name="Feng M.G."/>
        </authorList>
    </citation>
    <scope>NUCLEOTIDE SEQUENCE [LARGE SCALE GENOMIC DNA]</scope>
    <source>
        <strain evidence="2 3">ARSEF 2860</strain>
    </source>
</reference>
<accession>J5JDY7</accession>
<proteinExistence type="predicted"/>
<keyword evidence="1" id="KW-0732">Signal</keyword>
<feature type="signal peptide" evidence="1">
    <location>
        <begin position="1"/>
        <end position="19"/>
    </location>
</feature>
<keyword evidence="3" id="KW-1185">Reference proteome</keyword>
<dbReference type="Proteomes" id="UP000002762">
    <property type="component" value="Unassembled WGS sequence"/>
</dbReference>
<gene>
    <name evidence="2" type="ORF">BBA_09122</name>
</gene>
<dbReference type="InParanoid" id="J5JDY7"/>